<evidence type="ECO:0000256" key="1">
    <source>
        <dbReference type="SAM" id="SignalP"/>
    </source>
</evidence>
<evidence type="ECO:0000313" key="3">
    <source>
        <dbReference type="Proteomes" id="UP001235664"/>
    </source>
</evidence>
<dbReference type="RefSeq" id="WP_305928468.1">
    <property type="nucleotide sequence ID" value="NZ_JAVAIL010000001.1"/>
</dbReference>
<dbReference type="Proteomes" id="UP001235664">
    <property type="component" value="Unassembled WGS sequence"/>
</dbReference>
<proteinExistence type="predicted"/>
<organism evidence="2 3">
    <name type="scientific">Qipengyuania benthica</name>
    <dbReference type="NCBI Taxonomy" id="3067651"/>
    <lineage>
        <taxon>Bacteria</taxon>
        <taxon>Pseudomonadati</taxon>
        <taxon>Pseudomonadota</taxon>
        <taxon>Alphaproteobacteria</taxon>
        <taxon>Sphingomonadales</taxon>
        <taxon>Erythrobacteraceae</taxon>
        <taxon>Qipengyuania</taxon>
    </lineage>
</organism>
<name>A0ABT9H4U8_9SPHN</name>
<keyword evidence="1" id="KW-0732">Signal</keyword>
<keyword evidence="3" id="KW-1185">Reference proteome</keyword>
<protein>
    <recommendedName>
        <fullName evidence="4">DUF4105 domain-containing protein</fullName>
    </recommendedName>
</protein>
<reference evidence="2 3" key="1">
    <citation type="submission" date="2023-08" db="EMBL/GenBank/DDBJ databases">
        <title>genomic of DY56.</title>
        <authorList>
            <person name="Wang Y."/>
        </authorList>
    </citation>
    <scope>NUCLEOTIDE SEQUENCE [LARGE SCALE GENOMIC DNA]</scope>
    <source>
        <strain evidence="2 3">DY56-A-20</strain>
    </source>
</reference>
<dbReference type="EMBL" id="JAVAIL010000001">
    <property type="protein sequence ID" value="MDP4538327.1"/>
    <property type="molecule type" value="Genomic_DNA"/>
</dbReference>
<accession>A0ABT9H4U8</accession>
<feature type="chain" id="PRO_5045684275" description="DUF4105 domain-containing protein" evidence="1">
    <location>
        <begin position="23"/>
        <end position="175"/>
    </location>
</feature>
<evidence type="ECO:0008006" key="4">
    <source>
        <dbReference type="Google" id="ProtNLM"/>
    </source>
</evidence>
<comment type="caution">
    <text evidence="2">The sequence shown here is derived from an EMBL/GenBank/DDBJ whole genome shotgun (WGS) entry which is preliminary data.</text>
</comment>
<sequence>MGRLLQLALALTAFFWAAAASAEVRVTFHSFDGSVLFGRYPHAFVSMEGELADGTPIKENYGFSAKSASPAVLAGPVEHIVMVEKDKWIDRTNRHFTVVIDDAKYWAIRKEVARWRDAPGKYYDLATRNCIHFVGAIAQIVGVRVTYPEDMLRRPKKWLNHITGRNPQLRAPQID</sequence>
<feature type="signal peptide" evidence="1">
    <location>
        <begin position="1"/>
        <end position="22"/>
    </location>
</feature>
<gene>
    <name evidence="2" type="ORF">Q9K01_01625</name>
</gene>
<evidence type="ECO:0000313" key="2">
    <source>
        <dbReference type="EMBL" id="MDP4538327.1"/>
    </source>
</evidence>